<protein>
    <submittedName>
        <fullName evidence="4">Iron dicitrate transporter FecR</fullName>
    </submittedName>
</protein>
<dbReference type="PIRSF" id="PIRSF018266">
    <property type="entry name" value="FecR"/>
    <property type="match status" value="1"/>
</dbReference>
<keyword evidence="5" id="KW-1185">Reference proteome</keyword>
<keyword evidence="1" id="KW-0472">Membrane</keyword>
<feature type="domain" description="Protein FecR C-terminal" evidence="3">
    <location>
        <begin position="311"/>
        <end position="379"/>
    </location>
</feature>
<reference evidence="4 5" key="1">
    <citation type="submission" date="2019-07" db="EMBL/GenBank/DDBJ databases">
        <title>Whole genome shotgun sequence of Chitinophaga cymbidii NBRC 109752.</title>
        <authorList>
            <person name="Hosoyama A."/>
            <person name="Uohara A."/>
            <person name="Ohji S."/>
            <person name="Ichikawa N."/>
        </authorList>
    </citation>
    <scope>NUCLEOTIDE SEQUENCE [LARGE SCALE GENOMIC DNA]</scope>
    <source>
        <strain evidence="4 5">NBRC 109752</strain>
    </source>
</reference>
<dbReference type="FunFam" id="2.60.120.1440:FF:000001">
    <property type="entry name" value="Putative anti-sigma factor"/>
    <property type="match status" value="1"/>
</dbReference>
<dbReference type="Gene3D" id="2.60.120.1440">
    <property type="match status" value="1"/>
</dbReference>
<dbReference type="InterPro" id="IPR012373">
    <property type="entry name" value="Ferrdict_sens_TM"/>
</dbReference>
<sequence>MNADRLKYLLERYRNGECDDAEMAEINEWYHSLNYDPAGFSRWLEEESGDKELAGKLYTNFRGKATPARERRRIWQAAAIVLILAGSTLLFRKYFLPSNHQNDTTQTAVITPGKNKAVLTLADGSQITLDDASSGKLASQQGLNVIKAANGQLIYDFSMNGAGDQQPAAFNTLYTPKGGQYQVTLPDGTKVWLNSDSKLNFPVAFRGKERKVTLTGEAYFEVSHMKNNPFIVTTANQSIEVLGTHFNVNSYADEQTISTTLLEGSVRVSNLFTKNAQTLKPGQQSNLSRHTGDIAVKNVHAEEVIAWKNGYFLFDNQDLPAILRTVSRWYDVEIEFQYTGKYERFGGTFSRSSGLRDILNNLEELGNVHFSIDQRKIIVTK</sequence>
<keyword evidence="1" id="KW-0812">Transmembrane</keyword>
<dbReference type="GO" id="GO:0016989">
    <property type="term" value="F:sigma factor antagonist activity"/>
    <property type="evidence" value="ECO:0007669"/>
    <property type="project" value="TreeGrafter"/>
</dbReference>
<dbReference type="EMBL" id="BKAU01000001">
    <property type="protein sequence ID" value="GEP94658.1"/>
    <property type="molecule type" value="Genomic_DNA"/>
</dbReference>
<evidence type="ECO:0000256" key="1">
    <source>
        <dbReference type="SAM" id="Phobius"/>
    </source>
</evidence>
<accession>A0A512RG81</accession>
<dbReference type="RefSeq" id="WP_146858249.1">
    <property type="nucleotide sequence ID" value="NZ_BKAU01000001.1"/>
</dbReference>
<gene>
    <name evidence="4" type="ORF">CCY01nite_09180</name>
</gene>
<dbReference type="PANTHER" id="PTHR30273:SF2">
    <property type="entry name" value="PROTEIN FECR"/>
    <property type="match status" value="1"/>
</dbReference>
<feature type="domain" description="FecR protein" evidence="2">
    <location>
        <begin position="172"/>
        <end position="267"/>
    </location>
</feature>
<organism evidence="4 5">
    <name type="scientific">Chitinophaga cymbidii</name>
    <dbReference type="NCBI Taxonomy" id="1096750"/>
    <lineage>
        <taxon>Bacteria</taxon>
        <taxon>Pseudomonadati</taxon>
        <taxon>Bacteroidota</taxon>
        <taxon>Chitinophagia</taxon>
        <taxon>Chitinophagales</taxon>
        <taxon>Chitinophagaceae</taxon>
        <taxon>Chitinophaga</taxon>
    </lineage>
</organism>
<comment type="caution">
    <text evidence="4">The sequence shown here is derived from an EMBL/GenBank/DDBJ whole genome shotgun (WGS) entry which is preliminary data.</text>
</comment>
<keyword evidence="1" id="KW-1133">Transmembrane helix</keyword>
<dbReference type="PANTHER" id="PTHR30273">
    <property type="entry name" value="PERIPLASMIC SIGNAL SENSOR AND SIGMA FACTOR ACTIVATOR FECR-RELATED"/>
    <property type="match status" value="1"/>
</dbReference>
<name>A0A512RG81_9BACT</name>
<dbReference type="OrthoDB" id="1099963at2"/>
<dbReference type="Gene3D" id="3.55.50.30">
    <property type="match status" value="1"/>
</dbReference>
<evidence type="ECO:0000259" key="2">
    <source>
        <dbReference type="Pfam" id="PF04773"/>
    </source>
</evidence>
<feature type="transmembrane region" description="Helical" evidence="1">
    <location>
        <begin position="74"/>
        <end position="95"/>
    </location>
</feature>
<dbReference type="Pfam" id="PF04773">
    <property type="entry name" value="FecR"/>
    <property type="match status" value="1"/>
</dbReference>
<dbReference type="InterPro" id="IPR006860">
    <property type="entry name" value="FecR"/>
</dbReference>
<proteinExistence type="predicted"/>
<dbReference type="AlphaFoldDB" id="A0A512RG81"/>
<dbReference type="Pfam" id="PF16344">
    <property type="entry name" value="FecR_C"/>
    <property type="match status" value="1"/>
</dbReference>
<evidence type="ECO:0000313" key="5">
    <source>
        <dbReference type="Proteomes" id="UP000321436"/>
    </source>
</evidence>
<evidence type="ECO:0000259" key="3">
    <source>
        <dbReference type="Pfam" id="PF16344"/>
    </source>
</evidence>
<evidence type="ECO:0000313" key="4">
    <source>
        <dbReference type="EMBL" id="GEP94658.1"/>
    </source>
</evidence>
<dbReference type="Proteomes" id="UP000321436">
    <property type="component" value="Unassembled WGS sequence"/>
</dbReference>
<dbReference type="InterPro" id="IPR032508">
    <property type="entry name" value="FecR_C"/>
</dbReference>